<dbReference type="PANTHER" id="PTHR43272">
    <property type="entry name" value="LONG-CHAIN-FATTY-ACID--COA LIGASE"/>
    <property type="match status" value="1"/>
</dbReference>
<reference evidence="4 5" key="1">
    <citation type="journal article" date="2016" name="Mol. Biol. Evol.">
        <title>Genome-Wide Survey of Gut Fungi (Harpellales) Reveals the First Horizontally Transferred Ubiquitin Gene from a Mosquito Host.</title>
        <authorList>
            <person name="Wang Y."/>
            <person name="White M.M."/>
            <person name="Kvist S."/>
            <person name="Moncalvo J.M."/>
        </authorList>
    </citation>
    <scope>NUCLEOTIDE SEQUENCE [LARGE SCALE GENOMIC DNA]</scope>
    <source>
        <strain evidence="4 5">ALG-7-W6</strain>
    </source>
</reference>
<feature type="non-terminal residue" evidence="4">
    <location>
        <position position="272"/>
    </location>
</feature>
<evidence type="ECO:0000256" key="2">
    <source>
        <dbReference type="ARBA" id="ARBA00022840"/>
    </source>
</evidence>
<dbReference type="Pfam" id="PF00501">
    <property type="entry name" value="AMP-binding"/>
    <property type="match status" value="1"/>
</dbReference>
<accession>A0A1R0GR65</accession>
<dbReference type="InterPro" id="IPR042099">
    <property type="entry name" value="ANL_N_sf"/>
</dbReference>
<organism evidence="4 5">
    <name type="scientific">Smittium mucronatum</name>
    <dbReference type="NCBI Taxonomy" id="133383"/>
    <lineage>
        <taxon>Eukaryota</taxon>
        <taxon>Fungi</taxon>
        <taxon>Fungi incertae sedis</taxon>
        <taxon>Zoopagomycota</taxon>
        <taxon>Kickxellomycotina</taxon>
        <taxon>Harpellomycetes</taxon>
        <taxon>Harpellales</taxon>
        <taxon>Legeriomycetaceae</taxon>
        <taxon>Smittium</taxon>
    </lineage>
</organism>
<keyword evidence="2" id="KW-0067">ATP-binding</keyword>
<comment type="caution">
    <text evidence="4">The sequence shown here is derived from an EMBL/GenBank/DDBJ whole genome shotgun (WGS) entry which is preliminary data.</text>
</comment>
<sequence length="272" mass="29986">MKSYAIPNSAKSGESYVMRHVKCEESLALTDYPDVETAYDMFWNSVRLEPDTPFLGHRPYDHLTKEYGRFVFQTYSQVATRVTNLGCGLIHINQKSKGFPNGEVDRQFPIAIYANNCPEWAISERAAFTQSLYTVSLYDTLGESSAEYIINHSEAPLIICSIDKIAKLLKLSDQLPNIRNIVCINSFSAAGSASSLPPPFNTSAINVLQEWAAAKNIGLYDFGEVEMLGALHPIPHCPPAPTDIYTICYTSGTTGKPKGAINTHAAYTFAAK</sequence>
<dbReference type="EMBL" id="LSSL01004566">
    <property type="protein sequence ID" value="OLY79366.1"/>
    <property type="molecule type" value="Genomic_DNA"/>
</dbReference>
<keyword evidence="4" id="KW-0436">Ligase</keyword>
<keyword evidence="1" id="KW-0547">Nucleotide-binding</keyword>
<feature type="domain" description="AMP-dependent synthetase/ligase" evidence="3">
    <location>
        <begin position="69"/>
        <end position="270"/>
    </location>
</feature>
<evidence type="ECO:0000313" key="5">
    <source>
        <dbReference type="Proteomes" id="UP000187455"/>
    </source>
</evidence>
<evidence type="ECO:0000313" key="4">
    <source>
        <dbReference type="EMBL" id="OLY79366.1"/>
    </source>
</evidence>
<dbReference type="Proteomes" id="UP000187455">
    <property type="component" value="Unassembled WGS sequence"/>
</dbReference>
<dbReference type="AlphaFoldDB" id="A0A1R0GR65"/>
<dbReference type="InterPro" id="IPR000873">
    <property type="entry name" value="AMP-dep_synth/lig_dom"/>
</dbReference>
<name>A0A1R0GR65_9FUNG</name>
<dbReference type="GO" id="GO:0016020">
    <property type="term" value="C:membrane"/>
    <property type="evidence" value="ECO:0007669"/>
    <property type="project" value="TreeGrafter"/>
</dbReference>
<evidence type="ECO:0000259" key="3">
    <source>
        <dbReference type="Pfam" id="PF00501"/>
    </source>
</evidence>
<evidence type="ECO:0000256" key="1">
    <source>
        <dbReference type="ARBA" id="ARBA00022741"/>
    </source>
</evidence>
<keyword evidence="5" id="KW-1185">Reference proteome</keyword>
<proteinExistence type="predicted"/>
<dbReference type="OrthoDB" id="1700726at2759"/>
<protein>
    <submittedName>
        <fullName evidence="4">Long-chain-fatty-acid-CoA ligase 2</fullName>
    </submittedName>
</protein>
<dbReference type="SUPFAM" id="SSF56801">
    <property type="entry name" value="Acetyl-CoA synthetase-like"/>
    <property type="match status" value="1"/>
</dbReference>
<dbReference type="GO" id="GO:0004467">
    <property type="term" value="F:long-chain fatty acid-CoA ligase activity"/>
    <property type="evidence" value="ECO:0007669"/>
    <property type="project" value="TreeGrafter"/>
</dbReference>
<dbReference type="STRING" id="133383.A0A1R0GR65"/>
<dbReference type="PANTHER" id="PTHR43272:SF33">
    <property type="entry name" value="AMP-BINDING DOMAIN-CONTAINING PROTEIN-RELATED"/>
    <property type="match status" value="1"/>
</dbReference>
<dbReference type="InterPro" id="IPR020845">
    <property type="entry name" value="AMP-binding_CS"/>
</dbReference>
<dbReference type="PROSITE" id="PS00455">
    <property type="entry name" value="AMP_BINDING"/>
    <property type="match status" value="1"/>
</dbReference>
<dbReference type="GO" id="GO:0005783">
    <property type="term" value="C:endoplasmic reticulum"/>
    <property type="evidence" value="ECO:0007669"/>
    <property type="project" value="TreeGrafter"/>
</dbReference>
<dbReference type="Gene3D" id="3.40.50.12780">
    <property type="entry name" value="N-terminal domain of ligase-like"/>
    <property type="match status" value="1"/>
</dbReference>
<gene>
    <name evidence="4" type="ORF">AYI68_g6566</name>
</gene>
<dbReference type="GO" id="GO:0005524">
    <property type="term" value="F:ATP binding"/>
    <property type="evidence" value="ECO:0007669"/>
    <property type="project" value="UniProtKB-KW"/>
</dbReference>